<keyword evidence="4" id="KW-1185">Reference proteome</keyword>
<evidence type="ECO:0000256" key="2">
    <source>
        <dbReference type="SAM" id="SignalP"/>
    </source>
</evidence>
<evidence type="ECO:0000313" key="4">
    <source>
        <dbReference type="Proteomes" id="UP000247702"/>
    </source>
</evidence>
<dbReference type="EMBL" id="BEXD01001141">
    <property type="protein sequence ID" value="GBB92571.1"/>
    <property type="molecule type" value="Genomic_DNA"/>
</dbReference>
<dbReference type="AlphaFoldDB" id="A0A2Z6R6G8"/>
<keyword evidence="2" id="KW-0732">Signal</keyword>
<accession>A0A2Z6R6G8</accession>
<dbReference type="Proteomes" id="UP000247702">
    <property type="component" value="Unassembled WGS sequence"/>
</dbReference>
<feature type="chain" id="PRO_5016421331" evidence="2">
    <location>
        <begin position="21"/>
        <end position="131"/>
    </location>
</feature>
<organism evidence="3 4">
    <name type="scientific">Rhizophagus clarus</name>
    <dbReference type="NCBI Taxonomy" id="94130"/>
    <lineage>
        <taxon>Eukaryota</taxon>
        <taxon>Fungi</taxon>
        <taxon>Fungi incertae sedis</taxon>
        <taxon>Mucoromycota</taxon>
        <taxon>Glomeromycotina</taxon>
        <taxon>Glomeromycetes</taxon>
        <taxon>Glomerales</taxon>
        <taxon>Glomeraceae</taxon>
        <taxon>Rhizophagus</taxon>
    </lineage>
</organism>
<feature type="signal peptide" evidence="2">
    <location>
        <begin position="1"/>
        <end position="20"/>
    </location>
</feature>
<feature type="compositionally biased region" description="Acidic residues" evidence="1">
    <location>
        <begin position="119"/>
        <end position="131"/>
    </location>
</feature>
<gene>
    <name evidence="3" type="ORF">RclHR1_20240009</name>
</gene>
<name>A0A2Z6R6G8_9GLOM</name>
<evidence type="ECO:0000313" key="3">
    <source>
        <dbReference type="EMBL" id="GBB92571.1"/>
    </source>
</evidence>
<feature type="region of interest" description="Disordered" evidence="1">
    <location>
        <begin position="98"/>
        <end position="131"/>
    </location>
</feature>
<sequence length="131" mass="15229">MKLLVTFFIILISLQRKTIGKNKALTDKLYKEFMDLANKKEKAFAYQVEIEKIILQGGFAYKKDGERDLIIDNIRMLADGLDPYEIPVFREEPIWQSDYWGDENSDDPANWQSGAPDEYSSDSDEDSDYPF</sequence>
<proteinExistence type="predicted"/>
<comment type="caution">
    <text evidence="3">The sequence shown here is derived from an EMBL/GenBank/DDBJ whole genome shotgun (WGS) entry which is preliminary data.</text>
</comment>
<evidence type="ECO:0000256" key="1">
    <source>
        <dbReference type="SAM" id="MobiDB-lite"/>
    </source>
</evidence>
<protein>
    <submittedName>
        <fullName evidence="3">Uncharacterized protein</fullName>
    </submittedName>
</protein>
<reference evidence="3 4" key="1">
    <citation type="submission" date="2017-11" db="EMBL/GenBank/DDBJ databases">
        <title>The genome of Rhizophagus clarus HR1 reveals common genetic basis of auxotrophy among arbuscular mycorrhizal fungi.</title>
        <authorList>
            <person name="Kobayashi Y."/>
        </authorList>
    </citation>
    <scope>NUCLEOTIDE SEQUENCE [LARGE SCALE GENOMIC DNA]</scope>
    <source>
        <strain evidence="3 4">HR1</strain>
    </source>
</reference>